<dbReference type="AlphaFoldDB" id="A0A067T6E9"/>
<dbReference type="HOGENOM" id="CLU_1704371_0_0_1"/>
<dbReference type="Proteomes" id="UP000027222">
    <property type="component" value="Unassembled WGS sequence"/>
</dbReference>
<feature type="region of interest" description="Disordered" evidence="1">
    <location>
        <begin position="44"/>
        <end position="65"/>
    </location>
</feature>
<feature type="domain" description="Anticodon-binding" evidence="2">
    <location>
        <begin position="81"/>
        <end position="146"/>
    </location>
</feature>
<dbReference type="OrthoDB" id="5414091at2759"/>
<evidence type="ECO:0000256" key="1">
    <source>
        <dbReference type="SAM" id="MobiDB-lite"/>
    </source>
</evidence>
<feature type="region of interest" description="Disordered" evidence="1">
    <location>
        <begin position="1"/>
        <end position="25"/>
    </location>
</feature>
<feature type="compositionally biased region" description="Basic and acidic residues" evidence="1">
    <location>
        <begin position="56"/>
        <end position="65"/>
    </location>
</feature>
<gene>
    <name evidence="3" type="ORF">GALMADRAFT_137781</name>
</gene>
<evidence type="ECO:0000259" key="2">
    <source>
        <dbReference type="Pfam" id="PF03129"/>
    </source>
</evidence>
<protein>
    <recommendedName>
        <fullName evidence="2">Anticodon-binding domain-containing protein</fullName>
    </recommendedName>
</protein>
<feature type="compositionally biased region" description="Polar residues" evidence="1">
    <location>
        <begin position="1"/>
        <end position="20"/>
    </location>
</feature>
<evidence type="ECO:0000313" key="4">
    <source>
        <dbReference type="Proteomes" id="UP000027222"/>
    </source>
</evidence>
<proteinExistence type="predicted"/>
<dbReference type="InterPro" id="IPR036621">
    <property type="entry name" value="Anticodon-bd_dom_sf"/>
</dbReference>
<sequence>MSQDSLQGRVSRPWTPSFSDMSGLRGLGVNFEVSPSTEFTRTFISSSSDLGSSGKQTEEKLDLKADWRVQSPSEASVEDRCQSQKDYEVEVTGRLSSLGLFVDLDNGDNTLPKKIRNGEIAQYNFILVVGQEELDTALSTYAIRMTSARKRRAR</sequence>
<accession>A0A067T6E9</accession>
<dbReference type="Pfam" id="PF03129">
    <property type="entry name" value="HGTP_anticodon"/>
    <property type="match status" value="1"/>
</dbReference>
<dbReference type="EMBL" id="KL142374">
    <property type="protein sequence ID" value="KDR78775.1"/>
    <property type="molecule type" value="Genomic_DNA"/>
</dbReference>
<feature type="compositionally biased region" description="Low complexity" evidence="1">
    <location>
        <begin position="45"/>
        <end position="54"/>
    </location>
</feature>
<dbReference type="Gene3D" id="3.40.50.800">
    <property type="entry name" value="Anticodon-binding domain"/>
    <property type="match status" value="1"/>
</dbReference>
<reference evidence="4" key="1">
    <citation type="journal article" date="2014" name="Proc. Natl. Acad. Sci. U.S.A.">
        <title>Extensive sampling of basidiomycete genomes demonstrates inadequacy of the white-rot/brown-rot paradigm for wood decay fungi.</title>
        <authorList>
            <person name="Riley R."/>
            <person name="Salamov A.A."/>
            <person name="Brown D.W."/>
            <person name="Nagy L.G."/>
            <person name="Floudas D."/>
            <person name="Held B.W."/>
            <person name="Levasseur A."/>
            <person name="Lombard V."/>
            <person name="Morin E."/>
            <person name="Otillar R."/>
            <person name="Lindquist E.A."/>
            <person name="Sun H."/>
            <person name="LaButti K.M."/>
            <person name="Schmutz J."/>
            <person name="Jabbour D."/>
            <person name="Luo H."/>
            <person name="Baker S.E."/>
            <person name="Pisabarro A.G."/>
            <person name="Walton J.D."/>
            <person name="Blanchette R.A."/>
            <person name="Henrissat B."/>
            <person name="Martin F."/>
            <person name="Cullen D."/>
            <person name="Hibbett D.S."/>
            <person name="Grigoriev I.V."/>
        </authorList>
    </citation>
    <scope>NUCLEOTIDE SEQUENCE [LARGE SCALE GENOMIC DNA]</scope>
    <source>
        <strain evidence="4">CBS 339.88</strain>
    </source>
</reference>
<dbReference type="STRING" id="685588.A0A067T6E9"/>
<name>A0A067T6E9_GALM3</name>
<evidence type="ECO:0000313" key="3">
    <source>
        <dbReference type="EMBL" id="KDR78775.1"/>
    </source>
</evidence>
<organism evidence="3 4">
    <name type="scientific">Galerina marginata (strain CBS 339.88)</name>
    <dbReference type="NCBI Taxonomy" id="685588"/>
    <lineage>
        <taxon>Eukaryota</taxon>
        <taxon>Fungi</taxon>
        <taxon>Dikarya</taxon>
        <taxon>Basidiomycota</taxon>
        <taxon>Agaricomycotina</taxon>
        <taxon>Agaricomycetes</taxon>
        <taxon>Agaricomycetidae</taxon>
        <taxon>Agaricales</taxon>
        <taxon>Agaricineae</taxon>
        <taxon>Strophariaceae</taxon>
        <taxon>Galerina</taxon>
    </lineage>
</organism>
<dbReference type="SUPFAM" id="SSF52954">
    <property type="entry name" value="Class II aaRS ABD-related"/>
    <property type="match status" value="1"/>
</dbReference>
<keyword evidence="4" id="KW-1185">Reference proteome</keyword>
<dbReference type="InterPro" id="IPR004154">
    <property type="entry name" value="Anticodon-bd"/>
</dbReference>